<organism evidence="1 2">
    <name type="scientific">Sulfurimonas aquatica</name>
    <dbReference type="NCBI Taxonomy" id="2672570"/>
    <lineage>
        <taxon>Bacteria</taxon>
        <taxon>Pseudomonadati</taxon>
        <taxon>Campylobacterota</taxon>
        <taxon>Epsilonproteobacteria</taxon>
        <taxon>Campylobacterales</taxon>
        <taxon>Sulfurimonadaceae</taxon>
        <taxon>Sulfurimonas</taxon>
    </lineage>
</organism>
<dbReference type="Pfam" id="PF02482">
    <property type="entry name" value="Ribosomal_S30AE"/>
    <property type="match status" value="1"/>
</dbReference>
<dbReference type="InterPro" id="IPR003489">
    <property type="entry name" value="RHF/RaiA"/>
</dbReference>
<sequence>MNLQIRSKDVTLTDATKAHIEGAVEAFQKFSLDITTINCVIAAEKKGVNVEFDIHIAHAQPVIINQSDDSLDAAIDLAIDKGSKALRRLHDKVVSHKATSVKDLETLDA</sequence>
<dbReference type="EMBL" id="CP046072">
    <property type="protein sequence ID" value="QSZ42701.1"/>
    <property type="molecule type" value="Genomic_DNA"/>
</dbReference>
<dbReference type="NCBIfam" id="TIGR00741">
    <property type="entry name" value="yfiA"/>
    <property type="match status" value="1"/>
</dbReference>
<reference evidence="1" key="2">
    <citation type="submission" date="2021-04" db="EMBL/GenBank/DDBJ databases">
        <title>Isolation and characterization of a novel species of the genus Sulfurimonas.</title>
        <authorList>
            <person name="Fukui M."/>
        </authorList>
    </citation>
    <scope>NUCLEOTIDE SEQUENCE</scope>
    <source>
        <strain evidence="1">H1576</strain>
    </source>
</reference>
<accession>A0A975B1V2</accession>
<proteinExistence type="predicted"/>
<dbReference type="KEGG" id="saqt:GJV85_11455"/>
<evidence type="ECO:0000313" key="1">
    <source>
        <dbReference type="EMBL" id="QSZ42701.1"/>
    </source>
</evidence>
<gene>
    <name evidence="1" type="primary">raiA</name>
    <name evidence="1" type="ORF">GJV85_11455</name>
</gene>
<dbReference type="RefSeq" id="WP_207561512.1">
    <property type="nucleotide sequence ID" value="NZ_CP046072.1"/>
</dbReference>
<dbReference type="Gene3D" id="3.30.160.100">
    <property type="entry name" value="Ribosome hibernation promotion factor-like"/>
    <property type="match status" value="1"/>
</dbReference>
<dbReference type="SUPFAM" id="SSF69754">
    <property type="entry name" value="Ribosome binding protein Y (YfiA homologue)"/>
    <property type="match status" value="1"/>
</dbReference>
<dbReference type="Proteomes" id="UP000671852">
    <property type="component" value="Chromosome"/>
</dbReference>
<dbReference type="AlphaFoldDB" id="A0A975B1V2"/>
<protein>
    <submittedName>
        <fullName evidence="1">Ribosome-associated translation inhibitor RaiA</fullName>
    </submittedName>
</protein>
<evidence type="ECO:0000313" key="2">
    <source>
        <dbReference type="Proteomes" id="UP000671852"/>
    </source>
</evidence>
<reference evidence="1" key="1">
    <citation type="submission" date="2019-11" db="EMBL/GenBank/DDBJ databases">
        <authorList>
            <person name="Kojima H."/>
        </authorList>
    </citation>
    <scope>NUCLEOTIDE SEQUENCE</scope>
    <source>
        <strain evidence="1">H1576</strain>
    </source>
</reference>
<dbReference type="CDD" id="cd00552">
    <property type="entry name" value="RaiA"/>
    <property type="match status" value="1"/>
</dbReference>
<dbReference type="InterPro" id="IPR036567">
    <property type="entry name" value="RHF-like"/>
</dbReference>
<keyword evidence="2" id="KW-1185">Reference proteome</keyword>
<name>A0A975B1V2_9BACT</name>